<evidence type="ECO:0000313" key="2">
    <source>
        <dbReference type="EMBL" id="MED6144663.1"/>
    </source>
</evidence>
<evidence type="ECO:0000256" key="1">
    <source>
        <dbReference type="SAM" id="MobiDB-lite"/>
    </source>
</evidence>
<gene>
    <name evidence="2" type="ORF">PIB30_017764</name>
</gene>
<dbReference type="EMBL" id="JASCZI010090673">
    <property type="protein sequence ID" value="MED6144663.1"/>
    <property type="molecule type" value="Genomic_DNA"/>
</dbReference>
<sequence>MQSSKFMSNYYSNTTSSFDDDDESPQRWSSSRRGHEFWYARRTFLKSYHLSLEKNKNGGFKEKLKKSVKEVNEAAIEVVSRMRRGVSKKKLGMKTFKVKMTIPSLFLVTIRCFIPWLNKRKDM</sequence>
<accession>A0ABU6T9P4</accession>
<comment type="caution">
    <text evidence="2">The sequence shown here is derived from an EMBL/GenBank/DDBJ whole genome shotgun (WGS) entry which is preliminary data.</text>
</comment>
<name>A0ABU6T9P4_9FABA</name>
<proteinExistence type="predicted"/>
<protein>
    <submittedName>
        <fullName evidence="2">Uncharacterized protein</fullName>
    </submittedName>
</protein>
<organism evidence="2 3">
    <name type="scientific">Stylosanthes scabra</name>
    <dbReference type="NCBI Taxonomy" id="79078"/>
    <lineage>
        <taxon>Eukaryota</taxon>
        <taxon>Viridiplantae</taxon>
        <taxon>Streptophyta</taxon>
        <taxon>Embryophyta</taxon>
        <taxon>Tracheophyta</taxon>
        <taxon>Spermatophyta</taxon>
        <taxon>Magnoliopsida</taxon>
        <taxon>eudicotyledons</taxon>
        <taxon>Gunneridae</taxon>
        <taxon>Pentapetalae</taxon>
        <taxon>rosids</taxon>
        <taxon>fabids</taxon>
        <taxon>Fabales</taxon>
        <taxon>Fabaceae</taxon>
        <taxon>Papilionoideae</taxon>
        <taxon>50 kb inversion clade</taxon>
        <taxon>dalbergioids sensu lato</taxon>
        <taxon>Dalbergieae</taxon>
        <taxon>Pterocarpus clade</taxon>
        <taxon>Stylosanthes</taxon>
    </lineage>
</organism>
<reference evidence="2 3" key="1">
    <citation type="journal article" date="2023" name="Plants (Basel)">
        <title>Bridging the Gap: Combining Genomics and Transcriptomics Approaches to Understand Stylosanthes scabra, an Orphan Legume from the Brazilian Caatinga.</title>
        <authorList>
            <person name="Ferreira-Neto J.R.C."/>
            <person name="da Silva M.D."/>
            <person name="Binneck E."/>
            <person name="de Melo N.F."/>
            <person name="da Silva R.H."/>
            <person name="de Melo A.L.T.M."/>
            <person name="Pandolfi V."/>
            <person name="Bustamante F.O."/>
            <person name="Brasileiro-Vidal A.C."/>
            <person name="Benko-Iseppon A.M."/>
        </authorList>
    </citation>
    <scope>NUCLEOTIDE SEQUENCE [LARGE SCALE GENOMIC DNA]</scope>
    <source>
        <tissue evidence="2">Leaves</tissue>
    </source>
</reference>
<dbReference type="Proteomes" id="UP001341840">
    <property type="component" value="Unassembled WGS sequence"/>
</dbReference>
<feature type="region of interest" description="Disordered" evidence="1">
    <location>
        <begin position="13"/>
        <end position="32"/>
    </location>
</feature>
<keyword evidence="3" id="KW-1185">Reference proteome</keyword>
<evidence type="ECO:0000313" key="3">
    <source>
        <dbReference type="Proteomes" id="UP001341840"/>
    </source>
</evidence>